<accession>A0A0K1Q789</accession>
<dbReference type="NCBIfam" id="NF033679">
    <property type="entry name" value="DNRLRE_dom"/>
    <property type="match status" value="1"/>
</dbReference>
<dbReference type="EMBL" id="CP012333">
    <property type="protein sequence ID" value="AKV01255.1"/>
    <property type="molecule type" value="Genomic_DNA"/>
</dbReference>
<reference evidence="1 2" key="1">
    <citation type="submission" date="2015-08" db="EMBL/GenBank/DDBJ databases">
        <authorList>
            <person name="Babu N.S."/>
            <person name="Beckwith C.J."/>
            <person name="Beseler K.G."/>
            <person name="Brison A."/>
            <person name="Carone J.V."/>
            <person name="Caskin T.P."/>
            <person name="Diamond M."/>
            <person name="Durham M.E."/>
            <person name="Foxe J.M."/>
            <person name="Go M."/>
            <person name="Henderson B.A."/>
            <person name="Jones I.B."/>
            <person name="McGettigan J.A."/>
            <person name="Micheletti S.J."/>
            <person name="Nasrallah M.E."/>
            <person name="Ortiz D."/>
            <person name="Piller C.R."/>
            <person name="Privatt S.R."/>
            <person name="Schneider S.L."/>
            <person name="Sharp S."/>
            <person name="Smith T.C."/>
            <person name="Stanton J.D."/>
            <person name="Ullery H.E."/>
            <person name="Wilson R.J."/>
            <person name="Serrano M.G."/>
            <person name="Buck G."/>
            <person name="Lee V."/>
            <person name="Wang Y."/>
            <person name="Carvalho R."/>
            <person name="Voegtly L."/>
            <person name="Shi R."/>
            <person name="Duckworth R."/>
            <person name="Johnson A."/>
            <person name="Loviza R."/>
            <person name="Walstead R."/>
            <person name="Shah Z."/>
            <person name="Kiflezghi M."/>
            <person name="Wade K."/>
            <person name="Ball S.L."/>
            <person name="Bradley K.W."/>
            <person name="Asai D.J."/>
            <person name="Bowman C.A."/>
            <person name="Russell D.A."/>
            <person name="Pope W.H."/>
            <person name="Jacobs-Sera D."/>
            <person name="Hendrix R.W."/>
            <person name="Hatfull G.F."/>
        </authorList>
    </citation>
    <scope>NUCLEOTIDE SEQUENCE [LARGE SCALE GENOMIC DNA]</scope>
    <source>
        <strain evidence="1 2">DSM 27648</strain>
    </source>
</reference>
<evidence type="ECO:0000313" key="2">
    <source>
        <dbReference type="Proteomes" id="UP000064967"/>
    </source>
</evidence>
<proteinExistence type="predicted"/>
<organism evidence="1 2">
    <name type="scientific">Labilithrix luteola</name>
    <dbReference type="NCBI Taxonomy" id="1391654"/>
    <lineage>
        <taxon>Bacteria</taxon>
        <taxon>Pseudomonadati</taxon>
        <taxon>Myxococcota</taxon>
        <taxon>Polyangia</taxon>
        <taxon>Polyangiales</taxon>
        <taxon>Labilitrichaceae</taxon>
        <taxon>Labilithrix</taxon>
    </lineage>
</organism>
<protein>
    <recommendedName>
        <fullName evidence="3">DNRLRE domain-containing protein</fullName>
    </recommendedName>
</protein>
<dbReference type="KEGG" id="llu:AKJ09_07918"/>
<gene>
    <name evidence="1" type="ORF">AKJ09_07918</name>
</gene>
<dbReference type="Proteomes" id="UP000064967">
    <property type="component" value="Chromosome"/>
</dbReference>
<keyword evidence="2" id="KW-1185">Reference proteome</keyword>
<sequence>MCVAAADCVSGSACVAGRCQPEKANVKPAIDAARRLVIRPVDAAYLRKGQGPTNGALPPSFALGREGGTLLLRFEAPLPKTANVVEAYVVLRRAATAEDDPESAFLHATRIIDAWDGRSTSWAFAPRTEETRAPVTRVDPAGPSLVRLDVRDIVNRWRNRDPSDQGIAVVAQGASRTGTTFAFNRIGDGMQERQASGLQSGQFPQSVQGGDVEPYLELYLR</sequence>
<evidence type="ECO:0008006" key="3">
    <source>
        <dbReference type="Google" id="ProtNLM"/>
    </source>
</evidence>
<evidence type="ECO:0000313" key="1">
    <source>
        <dbReference type="EMBL" id="AKV01255.1"/>
    </source>
</evidence>
<dbReference type="AlphaFoldDB" id="A0A0K1Q789"/>
<name>A0A0K1Q789_9BACT</name>
<dbReference type="STRING" id="1391654.AKJ09_07918"/>